<evidence type="ECO:0000256" key="3">
    <source>
        <dbReference type="SAM" id="SignalP"/>
    </source>
</evidence>
<comment type="caution">
    <text evidence="4">The sequence shown here is derived from an EMBL/GenBank/DDBJ whole genome shotgun (WGS) entry which is preliminary data.</text>
</comment>
<evidence type="ECO:0000256" key="2">
    <source>
        <dbReference type="SAM" id="Phobius"/>
    </source>
</evidence>
<dbReference type="OrthoDB" id="10357476at2759"/>
<keyword evidence="5" id="KW-1185">Reference proteome</keyword>
<feature type="compositionally biased region" description="Low complexity" evidence="1">
    <location>
        <begin position="186"/>
        <end position="201"/>
    </location>
</feature>
<keyword evidence="3" id="KW-0732">Signal</keyword>
<feature type="chain" id="PRO_5035456358" description="Mid2 domain-containing protein" evidence="3">
    <location>
        <begin position="20"/>
        <end position="323"/>
    </location>
</feature>
<organism evidence="4 5">
    <name type="scientific">Stachybotrys elegans</name>
    <dbReference type="NCBI Taxonomy" id="80388"/>
    <lineage>
        <taxon>Eukaryota</taxon>
        <taxon>Fungi</taxon>
        <taxon>Dikarya</taxon>
        <taxon>Ascomycota</taxon>
        <taxon>Pezizomycotina</taxon>
        <taxon>Sordariomycetes</taxon>
        <taxon>Hypocreomycetidae</taxon>
        <taxon>Hypocreales</taxon>
        <taxon>Stachybotryaceae</taxon>
        <taxon>Stachybotrys</taxon>
    </lineage>
</organism>
<feature type="transmembrane region" description="Helical" evidence="2">
    <location>
        <begin position="206"/>
        <end position="229"/>
    </location>
</feature>
<dbReference type="Proteomes" id="UP000813444">
    <property type="component" value="Unassembled WGS sequence"/>
</dbReference>
<evidence type="ECO:0000313" key="5">
    <source>
        <dbReference type="Proteomes" id="UP000813444"/>
    </source>
</evidence>
<evidence type="ECO:0000256" key="1">
    <source>
        <dbReference type="SAM" id="MobiDB-lite"/>
    </source>
</evidence>
<feature type="compositionally biased region" description="Polar residues" evidence="1">
    <location>
        <begin position="161"/>
        <end position="185"/>
    </location>
</feature>
<feature type="compositionally biased region" description="Polar residues" evidence="1">
    <location>
        <begin position="302"/>
        <end position="314"/>
    </location>
</feature>
<reference evidence="4" key="1">
    <citation type="journal article" date="2021" name="Nat. Commun.">
        <title>Genetic determinants of endophytism in the Arabidopsis root mycobiome.</title>
        <authorList>
            <person name="Mesny F."/>
            <person name="Miyauchi S."/>
            <person name="Thiergart T."/>
            <person name="Pickel B."/>
            <person name="Atanasova L."/>
            <person name="Karlsson M."/>
            <person name="Huettel B."/>
            <person name="Barry K.W."/>
            <person name="Haridas S."/>
            <person name="Chen C."/>
            <person name="Bauer D."/>
            <person name="Andreopoulos W."/>
            <person name="Pangilinan J."/>
            <person name="LaButti K."/>
            <person name="Riley R."/>
            <person name="Lipzen A."/>
            <person name="Clum A."/>
            <person name="Drula E."/>
            <person name="Henrissat B."/>
            <person name="Kohler A."/>
            <person name="Grigoriev I.V."/>
            <person name="Martin F.M."/>
            <person name="Hacquard S."/>
        </authorList>
    </citation>
    <scope>NUCLEOTIDE SEQUENCE</scope>
    <source>
        <strain evidence="4">MPI-CAGE-CH-0235</strain>
    </source>
</reference>
<protein>
    <recommendedName>
        <fullName evidence="6">Mid2 domain-containing protein</fullName>
    </recommendedName>
</protein>
<sequence length="323" mass="33405">MAMRLITTVSVAFALGTHAQQLTRTGPAVGDFIGYGVEDGTAVTGIYCPTRGNDLIQTDIGDLSSVLRCDQFDIYTGEIGVGCLGSTEWIYTSSSAPTASESIGEWVRNTRDCSLWNCVTVSVFDSLDSTNEPRLLIGCEDSIGLTDTRIASLYVEAPTTVSSGMTRETGSSPTRQTSSGGPQETGNGANGDVDNGDSDSGPSAGVIAGAVVGGVAGLALIAGLVYLAYSMGKKRRAAAAEAGVEGGSGGSGSSENKYVYTGHPDNIGPQSSFMMHADINQPRHSELPSGYENAPGYDNASGYGNVSELSTGNESRPVYEMRG</sequence>
<keyword evidence="2" id="KW-1133">Transmembrane helix</keyword>
<feature type="signal peptide" evidence="3">
    <location>
        <begin position="1"/>
        <end position="19"/>
    </location>
</feature>
<feature type="region of interest" description="Disordered" evidence="1">
    <location>
        <begin position="282"/>
        <end position="323"/>
    </location>
</feature>
<name>A0A8K0T7E4_9HYPO</name>
<evidence type="ECO:0000313" key="4">
    <source>
        <dbReference type="EMBL" id="KAH7328509.1"/>
    </source>
</evidence>
<keyword evidence="2" id="KW-0812">Transmembrane</keyword>
<keyword evidence="2" id="KW-0472">Membrane</keyword>
<evidence type="ECO:0008006" key="6">
    <source>
        <dbReference type="Google" id="ProtNLM"/>
    </source>
</evidence>
<gene>
    <name evidence="4" type="ORF">B0I35DRAFT_403865</name>
</gene>
<feature type="region of interest" description="Disordered" evidence="1">
    <location>
        <begin position="161"/>
        <end position="201"/>
    </location>
</feature>
<dbReference type="EMBL" id="JAGPNK010000001">
    <property type="protein sequence ID" value="KAH7328509.1"/>
    <property type="molecule type" value="Genomic_DNA"/>
</dbReference>
<dbReference type="AlphaFoldDB" id="A0A8K0T7E4"/>
<accession>A0A8K0T7E4</accession>
<proteinExistence type="predicted"/>